<dbReference type="PANTHER" id="PTHR10890">
    <property type="entry name" value="CYSTEINYL-TRNA SYNTHETASE"/>
    <property type="match status" value="1"/>
</dbReference>
<gene>
    <name evidence="6" type="ORF">B0H17DRAFT_1128946</name>
</gene>
<reference evidence="6" key="1">
    <citation type="submission" date="2023-03" db="EMBL/GenBank/DDBJ databases">
        <title>Massive genome expansion in bonnet fungi (Mycena s.s.) driven by repeated elements and novel gene families across ecological guilds.</title>
        <authorList>
            <consortium name="Lawrence Berkeley National Laboratory"/>
            <person name="Harder C.B."/>
            <person name="Miyauchi S."/>
            <person name="Viragh M."/>
            <person name="Kuo A."/>
            <person name="Thoen E."/>
            <person name="Andreopoulos B."/>
            <person name="Lu D."/>
            <person name="Skrede I."/>
            <person name="Drula E."/>
            <person name="Henrissat B."/>
            <person name="Morin E."/>
            <person name="Kohler A."/>
            <person name="Barry K."/>
            <person name="LaButti K."/>
            <person name="Morin E."/>
            <person name="Salamov A."/>
            <person name="Lipzen A."/>
            <person name="Mereny Z."/>
            <person name="Hegedus B."/>
            <person name="Baldrian P."/>
            <person name="Stursova M."/>
            <person name="Weitz H."/>
            <person name="Taylor A."/>
            <person name="Grigoriev I.V."/>
            <person name="Nagy L.G."/>
            <person name="Martin F."/>
            <person name="Kauserud H."/>
        </authorList>
    </citation>
    <scope>NUCLEOTIDE SEQUENCE</scope>
    <source>
        <strain evidence="6">CBHHK067</strain>
    </source>
</reference>
<dbReference type="GO" id="GO:0005524">
    <property type="term" value="F:ATP binding"/>
    <property type="evidence" value="ECO:0007669"/>
    <property type="project" value="UniProtKB-KW"/>
</dbReference>
<protein>
    <submittedName>
        <fullName evidence="6">tRNA synthetases class I (C) catalytic domain-containing protein</fullName>
    </submittedName>
</protein>
<feature type="compositionally biased region" description="Basic and acidic residues" evidence="4">
    <location>
        <begin position="449"/>
        <end position="458"/>
    </location>
</feature>
<dbReference type="InterPro" id="IPR014729">
    <property type="entry name" value="Rossmann-like_a/b/a_fold"/>
</dbReference>
<dbReference type="GO" id="GO:0004817">
    <property type="term" value="F:cysteine-tRNA ligase activity"/>
    <property type="evidence" value="ECO:0007669"/>
    <property type="project" value="TreeGrafter"/>
</dbReference>
<keyword evidence="7" id="KW-1185">Reference proteome</keyword>
<evidence type="ECO:0000256" key="3">
    <source>
        <dbReference type="ARBA" id="ARBA00022840"/>
    </source>
</evidence>
<dbReference type="Gene3D" id="3.40.50.620">
    <property type="entry name" value="HUPs"/>
    <property type="match status" value="2"/>
</dbReference>
<dbReference type="EMBL" id="JARKIE010000021">
    <property type="protein sequence ID" value="KAJ7699894.1"/>
    <property type="molecule type" value="Genomic_DNA"/>
</dbReference>
<feature type="domain" description="tRNA synthetases class I catalytic" evidence="5">
    <location>
        <begin position="34"/>
        <end position="197"/>
    </location>
</feature>
<dbReference type="SUPFAM" id="SSF52374">
    <property type="entry name" value="Nucleotidylyl transferase"/>
    <property type="match status" value="1"/>
</dbReference>
<keyword evidence="1" id="KW-0436">Ligase</keyword>
<evidence type="ECO:0000256" key="2">
    <source>
        <dbReference type="ARBA" id="ARBA00022741"/>
    </source>
</evidence>
<keyword evidence="3" id="KW-0067">ATP-binding</keyword>
<dbReference type="InterPro" id="IPR032678">
    <property type="entry name" value="tRNA-synt_1_cat_dom"/>
</dbReference>
<evidence type="ECO:0000256" key="4">
    <source>
        <dbReference type="SAM" id="MobiDB-lite"/>
    </source>
</evidence>
<comment type="caution">
    <text evidence="6">The sequence shown here is derived from an EMBL/GenBank/DDBJ whole genome shotgun (WGS) entry which is preliminary data.</text>
</comment>
<evidence type="ECO:0000256" key="1">
    <source>
        <dbReference type="ARBA" id="ARBA00022598"/>
    </source>
</evidence>
<dbReference type="GO" id="GO:0006423">
    <property type="term" value="P:cysteinyl-tRNA aminoacylation"/>
    <property type="evidence" value="ECO:0007669"/>
    <property type="project" value="TreeGrafter"/>
</dbReference>
<dbReference type="AlphaFoldDB" id="A0AAD7DWY4"/>
<proteinExistence type="predicted"/>
<feature type="region of interest" description="Disordered" evidence="4">
    <location>
        <begin position="449"/>
        <end position="470"/>
    </location>
</feature>
<name>A0AAD7DWY4_MYCRO</name>
<sequence>MPVASSIHGSVLASIRLPGLGQLVPFLPIDPAGKRVTWYCCGPTVYDAGHLGHNNARLLRLRNVFVQNVTDVDDKLDRKLKGQLAAKDHSTFSDFAARWESHFNGSQSLELFAAHRDHTNNGFAYSIPGGTVYFDIEAFEEAGHFYAKLEPGNRLNEINMEDPQSDSPQSAEEIEIEAEKKLKRGPRDFALWKKSRAVGGLLVPLRGTGSVGQLFYSYGPSIYRQKQNVEILEEFCEDSESLKNKDWTARHFPQLAAGGRGNANNFFASVRALTLEGSASTPQASGRPTYSVLRKASSWKVSKRPKMPCTRRSAIHCINAYFSLDVITEAARWITRMLLTFGFPGNPGSIGWAMDIDSVQPKESVVLPYIRVLSQFRDRVKQHALSDPSSGLSEDLLRLSDSLRDHELISLGVSLEDRNSAISEPGLIKFGSLDELFAAREAKVRQAQETEAQREALKPRRPMQIENDRSRARYAPKKCFELASIRSGMKMAYLSWMPTVGS</sequence>
<evidence type="ECO:0000313" key="7">
    <source>
        <dbReference type="Proteomes" id="UP001221757"/>
    </source>
</evidence>
<evidence type="ECO:0000313" key="6">
    <source>
        <dbReference type="EMBL" id="KAJ7699894.1"/>
    </source>
</evidence>
<keyword evidence="6" id="KW-0030">Aminoacyl-tRNA synthetase</keyword>
<dbReference type="InterPro" id="IPR024909">
    <property type="entry name" value="Cys-tRNA/MSH_ligase"/>
</dbReference>
<dbReference type="Pfam" id="PF01406">
    <property type="entry name" value="tRNA-synt_1e"/>
    <property type="match status" value="1"/>
</dbReference>
<evidence type="ECO:0000259" key="5">
    <source>
        <dbReference type="Pfam" id="PF01406"/>
    </source>
</evidence>
<organism evidence="6 7">
    <name type="scientific">Mycena rosella</name>
    <name type="common">Pink bonnet</name>
    <name type="synonym">Agaricus rosellus</name>
    <dbReference type="NCBI Taxonomy" id="1033263"/>
    <lineage>
        <taxon>Eukaryota</taxon>
        <taxon>Fungi</taxon>
        <taxon>Dikarya</taxon>
        <taxon>Basidiomycota</taxon>
        <taxon>Agaricomycotina</taxon>
        <taxon>Agaricomycetes</taxon>
        <taxon>Agaricomycetidae</taxon>
        <taxon>Agaricales</taxon>
        <taxon>Marasmiineae</taxon>
        <taxon>Mycenaceae</taxon>
        <taxon>Mycena</taxon>
    </lineage>
</organism>
<dbReference type="Proteomes" id="UP001221757">
    <property type="component" value="Unassembled WGS sequence"/>
</dbReference>
<dbReference type="PANTHER" id="PTHR10890:SF3">
    <property type="entry name" value="CYSTEINE--TRNA LIGASE, CYTOPLASMIC"/>
    <property type="match status" value="1"/>
</dbReference>
<accession>A0AAD7DWY4</accession>
<dbReference type="GO" id="GO:0005737">
    <property type="term" value="C:cytoplasm"/>
    <property type="evidence" value="ECO:0007669"/>
    <property type="project" value="TreeGrafter"/>
</dbReference>
<keyword evidence="2" id="KW-0547">Nucleotide-binding</keyword>